<dbReference type="EMBL" id="JACSCY010000010">
    <property type="protein sequence ID" value="MBC6611965.1"/>
    <property type="molecule type" value="Genomic_DNA"/>
</dbReference>
<dbReference type="InterPro" id="IPR055036">
    <property type="entry name" value="SNaCT5"/>
</dbReference>
<dbReference type="Pfam" id="PF22711">
    <property type="entry name" value="SNaCT5"/>
    <property type="match status" value="1"/>
</dbReference>
<sequence>MDPLTVAILAEPAKQIVKPVYDKFLEPQLGKIKEWFKEKDLVSQEETFEEKCLDYINQTYDKCNVVNTLVFPNEQIKIDDLYQPLRLVPVGDGEMHVIANTQLGFLKTYRKVLVRDQAGMGKSTLMKWIVCKTILNNIGVPVFIELRKLSASNKIIDEIFSQFNQIQKPFNKDLLLRLISNGHFIIILDGYDEIVPSEQNKVVEDIVEFSSKARNNYFIMTSRPESSLSTFGDFKVFNIAGLKKSDYISIINKCDAISGFGLSENLISDLDKKRGQVQVFLKNPFLVTLLYKAYAYNKNIPLKKSAFYEEIYQALYKHHDLSKDRYERPKKSGLDIYQFRQVLRRFAFQTAKDGIVEYTIPQLTSYVEKARKNLVGIPSFSDSSFVEDIIQHVPLFSKEGLDVKWLHKSLQDYFAAEYIVFANQKDEILNNIYNSGKYFKYENILDFIVEIDYPVFRNTMLYNALIKYNEFYDKNKGLYSRFSEDEIDARISMIFGAECYLTDDVRDDELSEKLNLMIINDSIMDYSYGYNKELCIALGYNDVARLVLNYVKYSNCENIFINKYIHPSKSTVDEDTDFIYKKINNKIVHIIPSSRQFYNTSSYFSKINNVYVQIMGPETTVISYEKCKLVKLDIERRKVGGADNDDLTGL</sequence>
<dbReference type="Pfam" id="PF05729">
    <property type="entry name" value="NACHT"/>
    <property type="match status" value="1"/>
</dbReference>
<dbReference type="InterPro" id="IPR007111">
    <property type="entry name" value="NACHT_NTPase"/>
</dbReference>
<dbReference type="InterPro" id="IPR027417">
    <property type="entry name" value="P-loop_NTPase"/>
</dbReference>
<comment type="caution">
    <text evidence="2">The sequence shown here is derived from an EMBL/GenBank/DDBJ whole genome shotgun (WGS) entry which is preliminary data.</text>
</comment>
<dbReference type="PANTHER" id="PTHR46844">
    <property type="entry name" value="SLR5058 PROTEIN"/>
    <property type="match status" value="1"/>
</dbReference>
<evidence type="ECO:0000313" key="3">
    <source>
        <dbReference type="Proteomes" id="UP000622017"/>
    </source>
</evidence>
<organism evidence="2 3">
    <name type="scientific">Hymenobacter citatus</name>
    <dbReference type="NCBI Taxonomy" id="2763506"/>
    <lineage>
        <taxon>Bacteria</taxon>
        <taxon>Pseudomonadati</taxon>
        <taxon>Bacteroidota</taxon>
        <taxon>Cytophagia</taxon>
        <taxon>Cytophagales</taxon>
        <taxon>Hymenobacteraceae</taxon>
        <taxon>Hymenobacter</taxon>
    </lineage>
</organism>
<dbReference type="PROSITE" id="PS50837">
    <property type="entry name" value="NACHT"/>
    <property type="match status" value="1"/>
</dbReference>
<reference evidence="2 3" key="1">
    <citation type="submission" date="2020-08" db="EMBL/GenBank/DDBJ databases">
        <title>Hymenobacter sp.</title>
        <authorList>
            <person name="Kim M.K."/>
        </authorList>
    </citation>
    <scope>NUCLEOTIDE SEQUENCE [LARGE SCALE GENOMIC DNA]</scope>
    <source>
        <strain evidence="2 3">BT507</strain>
    </source>
</reference>
<dbReference type="PANTHER" id="PTHR46844:SF1">
    <property type="entry name" value="SLR5058 PROTEIN"/>
    <property type="match status" value="1"/>
</dbReference>
<dbReference type="SUPFAM" id="SSF52540">
    <property type="entry name" value="P-loop containing nucleoside triphosphate hydrolases"/>
    <property type="match status" value="1"/>
</dbReference>
<accession>A0ABR7MMJ8</accession>
<gene>
    <name evidence="2" type="ORF">H8B15_13615</name>
</gene>
<dbReference type="Proteomes" id="UP000622017">
    <property type="component" value="Unassembled WGS sequence"/>
</dbReference>
<evidence type="ECO:0000313" key="2">
    <source>
        <dbReference type="EMBL" id="MBC6611965.1"/>
    </source>
</evidence>
<protein>
    <submittedName>
        <fullName evidence="2">NACHT domain-containing protein</fullName>
    </submittedName>
</protein>
<name>A0ABR7MMJ8_9BACT</name>
<keyword evidence="3" id="KW-1185">Reference proteome</keyword>
<dbReference type="RefSeq" id="WP_187320234.1">
    <property type="nucleotide sequence ID" value="NZ_JACSCY010000010.1"/>
</dbReference>
<evidence type="ECO:0000259" key="1">
    <source>
        <dbReference type="PROSITE" id="PS50837"/>
    </source>
</evidence>
<proteinExistence type="predicted"/>
<feature type="domain" description="NACHT" evidence="1">
    <location>
        <begin position="110"/>
        <end position="228"/>
    </location>
</feature>
<dbReference type="Gene3D" id="3.40.50.300">
    <property type="entry name" value="P-loop containing nucleotide triphosphate hydrolases"/>
    <property type="match status" value="1"/>
</dbReference>